<keyword evidence="2" id="KW-1185">Reference proteome</keyword>
<dbReference type="RefSeq" id="WP_358362015.1">
    <property type="nucleotide sequence ID" value="NZ_JBEZFP010000126.1"/>
</dbReference>
<proteinExistence type="predicted"/>
<name>A0ABV3DS03_9ACTN</name>
<reference evidence="1 2" key="1">
    <citation type="submission" date="2024-06" db="EMBL/GenBank/DDBJ databases">
        <title>The Natural Products Discovery Center: Release of the First 8490 Sequenced Strains for Exploring Actinobacteria Biosynthetic Diversity.</title>
        <authorList>
            <person name="Kalkreuter E."/>
            <person name="Kautsar S.A."/>
            <person name="Yang D."/>
            <person name="Bader C.D."/>
            <person name="Teijaro C.N."/>
            <person name="Fluegel L."/>
            <person name="Davis C.M."/>
            <person name="Simpson J.R."/>
            <person name="Lauterbach L."/>
            <person name="Steele A.D."/>
            <person name="Gui C."/>
            <person name="Meng S."/>
            <person name="Li G."/>
            <person name="Viehrig K."/>
            <person name="Ye F."/>
            <person name="Su P."/>
            <person name="Kiefer A.F."/>
            <person name="Nichols A."/>
            <person name="Cepeda A.J."/>
            <person name="Yan W."/>
            <person name="Fan B."/>
            <person name="Jiang Y."/>
            <person name="Adhikari A."/>
            <person name="Zheng C.-J."/>
            <person name="Schuster L."/>
            <person name="Cowan T.M."/>
            <person name="Smanski M.J."/>
            <person name="Chevrette M.G."/>
            <person name="De Carvalho L.P.S."/>
            <person name="Shen B."/>
        </authorList>
    </citation>
    <scope>NUCLEOTIDE SEQUENCE [LARGE SCALE GENOMIC DNA]</scope>
    <source>
        <strain evidence="1 2">NPDC048946</strain>
    </source>
</reference>
<protein>
    <submittedName>
        <fullName evidence="1">Uncharacterized protein</fullName>
    </submittedName>
</protein>
<accession>A0ABV3DS03</accession>
<dbReference type="EMBL" id="JBEZFP010000126">
    <property type="protein sequence ID" value="MEU8138515.1"/>
    <property type="molecule type" value="Genomic_DNA"/>
</dbReference>
<dbReference type="Proteomes" id="UP001551482">
    <property type="component" value="Unassembled WGS sequence"/>
</dbReference>
<comment type="caution">
    <text evidence="1">The sequence shown here is derived from an EMBL/GenBank/DDBJ whole genome shotgun (WGS) entry which is preliminary data.</text>
</comment>
<evidence type="ECO:0000313" key="2">
    <source>
        <dbReference type="Proteomes" id="UP001551482"/>
    </source>
</evidence>
<sequence length="160" mass="18143">MSVCEPVSRSSLKRLEPIAAPSPMPVLPSRTWSDQDWERIQLGYRAQSMDEKWNVFAEDELVYLHRSWTGFGVFEATFAPVEGRGRRIVSAVVERDQDRYASTDDERDLVVLELVLSTIVLGEPAQELRTRLVELTRQRAGSEVNGALVQHSMLGARSER</sequence>
<gene>
    <name evidence="1" type="ORF">AB0C36_34090</name>
</gene>
<organism evidence="1 2">
    <name type="scientific">Streptodolium elevatio</name>
    <dbReference type="NCBI Taxonomy" id="3157996"/>
    <lineage>
        <taxon>Bacteria</taxon>
        <taxon>Bacillati</taxon>
        <taxon>Actinomycetota</taxon>
        <taxon>Actinomycetes</taxon>
        <taxon>Kitasatosporales</taxon>
        <taxon>Streptomycetaceae</taxon>
        <taxon>Streptodolium</taxon>
    </lineage>
</organism>
<evidence type="ECO:0000313" key="1">
    <source>
        <dbReference type="EMBL" id="MEU8138515.1"/>
    </source>
</evidence>